<accession>A0A9D1IYB1</accession>
<gene>
    <name evidence="2" type="ORF">IAA53_10510</name>
</gene>
<dbReference type="Proteomes" id="UP000824239">
    <property type="component" value="Unassembled WGS sequence"/>
</dbReference>
<dbReference type="Gene3D" id="3.20.20.210">
    <property type="match status" value="1"/>
</dbReference>
<dbReference type="EMBL" id="DVHE01000082">
    <property type="protein sequence ID" value="HIR51683.1"/>
    <property type="molecule type" value="Genomic_DNA"/>
</dbReference>
<dbReference type="GO" id="GO:0004853">
    <property type="term" value="F:uroporphyrinogen decarboxylase activity"/>
    <property type="evidence" value="ECO:0007669"/>
    <property type="project" value="InterPro"/>
</dbReference>
<sequence>MQPLSREAVRAVIEGRGAADRIPLAYDHWTYSNIMGGDETRFRQWMAQFPHDIQYFEIPMPDLLHAPADDPQYRWTGVDKEEDSAAGLDNRPLVDDWESEEAAIFFDTFPSAEYPGLVPEFHSDGQRYVLARWWYCLFERLWSIRGMENALMDFFLHPAYVHQLFEKLTAFYCRMMERVCAAHPVDGFFVSDDLGMQHAAFFPVEIFQEFFVPYYRRIIEKAHALGCHFWLHSCGNIEAFLPDFIDMGLDVIHPIQKNTMDQREIAERFGGQICIWAGFDVQQTIPFGTVEDVRREVRRMIDTFWRPDGRFMLTMGNGSTPDWKIPCLEALHEESIVYKSHK</sequence>
<comment type="caution">
    <text evidence="2">The sequence shown here is derived from an EMBL/GenBank/DDBJ whole genome shotgun (WGS) entry which is preliminary data.</text>
</comment>
<evidence type="ECO:0000313" key="3">
    <source>
        <dbReference type="Proteomes" id="UP000824239"/>
    </source>
</evidence>
<protein>
    <recommendedName>
        <fullName evidence="1">Uroporphyrinogen decarboxylase (URO-D) domain-containing protein</fullName>
    </recommendedName>
</protein>
<organism evidence="2 3">
    <name type="scientific">Candidatus Avoscillospira avicola</name>
    <dbReference type="NCBI Taxonomy" id="2840706"/>
    <lineage>
        <taxon>Bacteria</taxon>
        <taxon>Bacillati</taxon>
        <taxon>Bacillota</taxon>
        <taxon>Clostridia</taxon>
        <taxon>Eubacteriales</taxon>
        <taxon>Oscillospiraceae</taxon>
        <taxon>Oscillospiraceae incertae sedis</taxon>
        <taxon>Candidatus Avoscillospira</taxon>
    </lineage>
</organism>
<feature type="domain" description="Uroporphyrinogen decarboxylase (URO-D)" evidence="1">
    <location>
        <begin position="145"/>
        <end position="332"/>
    </location>
</feature>
<reference evidence="2" key="2">
    <citation type="journal article" date="2021" name="PeerJ">
        <title>Extensive microbial diversity within the chicken gut microbiome revealed by metagenomics and culture.</title>
        <authorList>
            <person name="Gilroy R."/>
            <person name="Ravi A."/>
            <person name="Getino M."/>
            <person name="Pursley I."/>
            <person name="Horton D.L."/>
            <person name="Alikhan N.F."/>
            <person name="Baker D."/>
            <person name="Gharbi K."/>
            <person name="Hall N."/>
            <person name="Watson M."/>
            <person name="Adriaenssens E.M."/>
            <person name="Foster-Nyarko E."/>
            <person name="Jarju S."/>
            <person name="Secka A."/>
            <person name="Antonio M."/>
            <person name="Oren A."/>
            <person name="Chaudhuri R.R."/>
            <person name="La Ragione R."/>
            <person name="Hildebrand F."/>
            <person name="Pallen M.J."/>
        </authorList>
    </citation>
    <scope>NUCLEOTIDE SEQUENCE</scope>
    <source>
        <strain evidence="2">ChiBcec15-4380</strain>
    </source>
</reference>
<dbReference type="AlphaFoldDB" id="A0A9D1IYB1"/>
<reference evidence="2" key="1">
    <citation type="submission" date="2020-10" db="EMBL/GenBank/DDBJ databases">
        <authorList>
            <person name="Gilroy R."/>
        </authorList>
    </citation>
    <scope>NUCLEOTIDE SEQUENCE</scope>
    <source>
        <strain evidence="2">ChiBcec15-4380</strain>
    </source>
</reference>
<proteinExistence type="predicted"/>
<dbReference type="SUPFAM" id="SSF51726">
    <property type="entry name" value="UROD/MetE-like"/>
    <property type="match status" value="1"/>
</dbReference>
<dbReference type="InterPro" id="IPR052024">
    <property type="entry name" value="Methanogen_methyltrans"/>
</dbReference>
<dbReference type="PANTHER" id="PTHR47099:SF1">
    <property type="entry name" value="METHYLCOBAMIDE:COM METHYLTRANSFERASE MTBA"/>
    <property type="match status" value="1"/>
</dbReference>
<evidence type="ECO:0000313" key="2">
    <source>
        <dbReference type="EMBL" id="HIR51683.1"/>
    </source>
</evidence>
<dbReference type="InterPro" id="IPR038071">
    <property type="entry name" value="UROD/MetE-like_sf"/>
</dbReference>
<evidence type="ECO:0000259" key="1">
    <source>
        <dbReference type="Pfam" id="PF01208"/>
    </source>
</evidence>
<dbReference type="PANTHER" id="PTHR47099">
    <property type="entry name" value="METHYLCOBAMIDE:COM METHYLTRANSFERASE MTBA"/>
    <property type="match status" value="1"/>
</dbReference>
<dbReference type="GO" id="GO:0006779">
    <property type="term" value="P:porphyrin-containing compound biosynthetic process"/>
    <property type="evidence" value="ECO:0007669"/>
    <property type="project" value="InterPro"/>
</dbReference>
<dbReference type="Pfam" id="PF01208">
    <property type="entry name" value="URO-D"/>
    <property type="match status" value="1"/>
</dbReference>
<name>A0A9D1IYB1_9FIRM</name>
<dbReference type="InterPro" id="IPR000257">
    <property type="entry name" value="Uroporphyrinogen_deCOase"/>
</dbReference>